<dbReference type="SMART" id="SM00471">
    <property type="entry name" value="HDc"/>
    <property type="match status" value="1"/>
</dbReference>
<keyword evidence="4" id="KW-1185">Reference proteome</keyword>
<dbReference type="CDD" id="cd00077">
    <property type="entry name" value="HDc"/>
    <property type="match status" value="1"/>
</dbReference>
<feature type="domain" description="HD" evidence="2">
    <location>
        <begin position="178"/>
        <end position="297"/>
    </location>
</feature>
<dbReference type="PANTHER" id="PTHR37294">
    <property type="entry name" value="3'-5' EXORIBONUCLEASE YHAM"/>
    <property type="match status" value="1"/>
</dbReference>
<gene>
    <name evidence="3" type="ORF">XJ44_05810</name>
</gene>
<dbReference type="EMBL" id="LBFC01000018">
    <property type="protein sequence ID" value="ONN27291.1"/>
    <property type="molecule type" value="Genomic_DNA"/>
</dbReference>
<evidence type="ECO:0000256" key="1">
    <source>
        <dbReference type="ARBA" id="ARBA00022801"/>
    </source>
</evidence>
<dbReference type="PANTHER" id="PTHR37294:SF1">
    <property type="entry name" value="3'-5' EXORIBONUCLEASE YHAM"/>
    <property type="match status" value="1"/>
</dbReference>
<protein>
    <submittedName>
        <fullName evidence="3">Phosphohydrolase</fullName>
    </submittedName>
</protein>
<evidence type="ECO:0000313" key="4">
    <source>
        <dbReference type="Proteomes" id="UP000242616"/>
    </source>
</evidence>
<dbReference type="InterPro" id="IPR050798">
    <property type="entry name" value="YhaM_exoribonuc/phosphodiest"/>
</dbReference>
<dbReference type="Pfam" id="PF01966">
    <property type="entry name" value="HD"/>
    <property type="match status" value="1"/>
</dbReference>
<evidence type="ECO:0000313" key="3">
    <source>
        <dbReference type="EMBL" id="ONN27291.1"/>
    </source>
</evidence>
<reference evidence="3 4" key="1">
    <citation type="submission" date="2015-06" db="EMBL/GenBank/DDBJ databases">
        <title>Genome sequencing of Thermotogales isolates from hydrothermal vents.</title>
        <authorList>
            <person name="Haverkamp T.H."/>
            <person name="Kublanov I.V."/>
            <person name="Nesbo C.L."/>
        </authorList>
    </citation>
    <scope>NUCLEOTIDE SEQUENCE [LARGE SCALE GENOMIC DNA]</scope>
    <source>
        <strain evidence="4">ik275mar</strain>
    </source>
</reference>
<dbReference type="InterPro" id="IPR012340">
    <property type="entry name" value="NA-bd_OB-fold"/>
</dbReference>
<dbReference type="InterPro" id="IPR003607">
    <property type="entry name" value="HD/PDEase_dom"/>
</dbReference>
<dbReference type="Pfam" id="PF01336">
    <property type="entry name" value="tRNA_anti-codon"/>
    <property type="match status" value="1"/>
</dbReference>
<dbReference type="Proteomes" id="UP000242616">
    <property type="component" value="Unassembled WGS sequence"/>
</dbReference>
<dbReference type="Gene3D" id="1.10.3210.10">
    <property type="entry name" value="Hypothetical protein af1432"/>
    <property type="match status" value="1"/>
</dbReference>
<keyword evidence="1" id="KW-0378">Hydrolase</keyword>
<dbReference type="SUPFAM" id="SSF50249">
    <property type="entry name" value="Nucleic acid-binding proteins"/>
    <property type="match status" value="1"/>
</dbReference>
<dbReference type="InterPro" id="IPR006675">
    <property type="entry name" value="HDIG_dom"/>
</dbReference>
<sequence>MKLSKELIEKSKEPFISELENYINSDVELIVKVKSKRLLENKNGKRYLLITFEDKTGILRAIDWFNAEKNNSKVDVGNVVRVNGKIVLYDGRLQLNIPQDSNLIVLNENEYSYERFVSESKIPVDEIISKLFEIIESIRNKELKQLLEEIFKNDEELFNKFKNSPAGLKVHHNYIGGLAEHSITVAKMCDNVAKIYPWLDRDLLITGALLHDIGKIYDYEINSKGIEITQTGELIGHIVMGYEIVNEKIKKLNLRGISEKLLHMILSHHGELEWGSPILPKTPEAFVLHMIENLDSKLNRIQNIKEKELETNPNKKWSDFDPNLGRRLLLKHTERG</sequence>
<name>A0ABX3IHI1_9BACT</name>
<organism evidence="3 4">
    <name type="scientific">Thermosipho affectus</name>
    <dbReference type="NCBI Taxonomy" id="660294"/>
    <lineage>
        <taxon>Bacteria</taxon>
        <taxon>Thermotogati</taxon>
        <taxon>Thermotogota</taxon>
        <taxon>Thermotogae</taxon>
        <taxon>Thermotogales</taxon>
        <taxon>Fervidobacteriaceae</taxon>
        <taxon>Thermosipho</taxon>
    </lineage>
</organism>
<dbReference type="InterPro" id="IPR006674">
    <property type="entry name" value="HD_domain"/>
</dbReference>
<evidence type="ECO:0000259" key="2">
    <source>
        <dbReference type="PROSITE" id="PS51831"/>
    </source>
</evidence>
<dbReference type="RefSeq" id="WP_077198374.1">
    <property type="nucleotide sequence ID" value="NZ_LBFC01000018.1"/>
</dbReference>
<dbReference type="PROSITE" id="PS51831">
    <property type="entry name" value="HD"/>
    <property type="match status" value="1"/>
</dbReference>
<proteinExistence type="predicted"/>
<dbReference type="NCBIfam" id="TIGR00277">
    <property type="entry name" value="HDIG"/>
    <property type="match status" value="1"/>
</dbReference>
<comment type="caution">
    <text evidence="3">The sequence shown here is derived from an EMBL/GenBank/DDBJ whole genome shotgun (WGS) entry which is preliminary data.</text>
</comment>
<dbReference type="CDD" id="cd04492">
    <property type="entry name" value="YhaM_OBF_like"/>
    <property type="match status" value="1"/>
</dbReference>
<dbReference type="Gene3D" id="2.40.50.140">
    <property type="entry name" value="Nucleic acid-binding proteins"/>
    <property type="match status" value="1"/>
</dbReference>
<dbReference type="SUPFAM" id="SSF109604">
    <property type="entry name" value="HD-domain/PDEase-like"/>
    <property type="match status" value="1"/>
</dbReference>
<accession>A0ABX3IHI1</accession>
<dbReference type="InterPro" id="IPR004365">
    <property type="entry name" value="NA-bd_OB_tRNA"/>
</dbReference>